<protein>
    <submittedName>
        <fullName evidence="5">Glycosyltransferase family 4 protein</fullName>
    </submittedName>
</protein>
<dbReference type="SUPFAM" id="SSF53756">
    <property type="entry name" value="UDP-Glycosyltransferase/glycogen phosphorylase"/>
    <property type="match status" value="2"/>
</dbReference>
<evidence type="ECO:0000259" key="3">
    <source>
        <dbReference type="Pfam" id="PF00534"/>
    </source>
</evidence>
<feature type="domain" description="Glycosyltransferase subfamily 4-like N-terminal" evidence="4">
    <location>
        <begin position="18"/>
        <end position="191"/>
    </location>
</feature>
<evidence type="ECO:0000259" key="4">
    <source>
        <dbReference type="Pfam" id="PF13439"/>
    </source>
</evidence>
<evidence type="ECO:0000313" key="5">
    <source>
        <dbReference type="EMBL" id="MDA0163863.1"/>
    </source>
</evidence>
<dbReference type="Gene3D" id="3.40.50.2000">
    <property type="entry name" value="Glycogen Phosphorylase B"/>
    <property type="match status" value="4"/>
</dbReference>
<evidence type="ECO:0000313" key="6">
    <source>
        <dbReference type="Proteomes" id="UP001149140"/>
    </source>
</evidence>
<feature type="domain" description="Glycosyl transferase family 1" evidence="3">
    <location>
        <begin position="580"/>
        <end position="737"/>
    </location>
</feature>
<dbReference type="RefSeq" id="WP_270043110.1">
    <property type="nucleotide sequence ID" value="NZ_JAPDOD010000028.1"/>
</dbReference>
<dbReference type="Pfam" id="PF13692">
    <property type="entry name" value="Glyco_trans_1_4"/>
    <property type="match status" value="1"/>
</dbReference>
<accession>A0A9X3MYU4</accession>
<dbReference type="CDD" id="cd03801">
    <property type="entry name" value="GT4_PimA-like"/>
    <property type="match status" value="2"/>
</dbReference>
<dbReference type="Proteomes" id="UP001149140">
    <property type="component" value="Unassembled WGS sequence"/>
</dbReference>
<evidence type="ECO:0000256" key="2">
    <source>
        <dbReference type="ARBA" id="ARBA00022679"/>
    </source>
</evidence>
<dbReference type="EMBL" id="JAPDOD010000028">
    <property type="protein sequence ID" value="MDA0163863.1"/>
    <property type="molecule type" value="Genomic_DNA"/>
</dbReference>
<evidence type="ECO:0000256" key="1">
    <source>
        <dbReference type="ARBA" id="ARBA00022676"/>
    </source>
</evidence>
<dbReference type="PANTHER" id="PTHR12526">
    <property type="entry name" value="GLYCOSYLTRANSFERASE"/>
    <property type="match status" value="1"/>
</dbReference>
<gene>
    <name evidence="5" type="ORF">OM076_26570</name>
</gene>
<organism evidence="5 6">
    <name type="scientific">Solirubrobacter ginsenosidimutans</name>
    <dbReference type="NCBI Taxonomy" id="490573"/>
    <lineage>
        <taxon>Bacteria</taxon>
        <taxon>Bacillati</taxon>
        <taxon>Actinomycetota</taxon>
        <taxon>Thermoleophilia</taxon>
        <taxon>Solirubrobacterales</taxon>
        <taxon>Solirubrobacteraceae</taxon>
        <taxon>Solirubrobacter</taxon>
    </lineage>
</organism>
<feature type="domain" description="Glycosyltransferase subfamily 4-like N-terminal" evidence="4">
    <location>
        <begin position="425"/>
        <end position="560"/>
    </location>
</feature>
<dbReference type="InterPro" id="IPR001296">
    <property type="entry name" value="Glyco_trans_1"/>
</dbReference>
<proteinExistence type="predicted"/>
<name>A0A9X3MYU4_9ACTN</name>
<keyword evidence="6" id="KW-1185">Reference proteome</keyword>
<reference evidence="5" key="1">
    <citation type="submission" date="2022-10" db="EMBL/GenBank/DDBJ databases">
        <title>The WGS of Solirubrobacter ginsenosidimutans DSM 21036.</title>
        <authorList>
            <person name="Jiang Z."/>
        </authorList>
    </citation>
    <scope>NUCLEOTIDE SEQUENCE</scope>
    <source>
        <strain evidence="5">DSM 21036</strain>
    </source>
</reference>
<dbReference type="PANTHER" id="PTHR12526:SF510">
    <property type="entry name" value="D-INOSITOL 3-PHOSPHATE GLYCOSYLTRANSFERASE"/>
    <property type="match status" value="1"/>
</dbReference>
<dbReference type="AlphaFoldDB" id="A0A9X3MYU4"/>
<sequence>MNDRPLLLGKGWFPDQLGGLDRYYRDLLEHLPEARGIVVGGTAAQPERVGRGAGGALGSAPPARVVIASGHDRPLPHRLVAYWLAAARAGRGVDVVDAHFALYALAPLYLGPLRRKRVVLHFHGPWADESVAAGERSRVKVAAKRALERAVYRRADHAVVLTSAFKRVLVERYGVKPWIVAVEPPGVDLERFSLGSPAAARERFGLGNEAFVAVAVRRLVPRMGLEVLLDAWEDARPSLPPGSTLLIAGDGPLRGALEERAGTGVQILGRIGEDELTDLYRAADVGVVPTLAHEGFGLVVIEAAACGTPSIVTAVGGLPEAVAGLDETLIVEPGNTAALADRLISAQHDRPTPRTTREYAERFAWPRVAERHRAIMRGGVGDERMKVVYVDHVARLSGGEIALLRLLPHLDRVNPHVILAEEGPLIDALHREGISTEVLPLDDAARSLRKARVQAGGVSPRAAAATAAYTLRLARRLRQLRPDLVHTNSLKAGVYGSVAARIAGVPVVWHVRDRIADDYLPTHAVRLVRRMSRHLATAIVANSRSTMATLEAGSGPTVIYSVVPEVMHRIGTPTRIDRRPMTYGIVGRLAPWKGQHLFLDAFARAFPESGERAVVVGGALFGEDDYARELNRLAGSFGIADRVEFRGFRPDVWGELERLDVLVHASVTPEPFGQVILEGMAAAVPVIAARAGGPAEILADDLTGLLVEPNDVGELAAAMVRMQDPQLRARLAIAARQEVRRYEPDVVADQLQALYTKVTAQHRRAESPR</sequence>
<dbReference type="Pfam" id="PF13439">
    <property type="entry name" value="Glyco_transf_4"/>
    <property type="match status" value="2"/>
</dbReference>
<keyword evidence="1" id="KW-0328">Glycosyltransferase</keyword>
<dbReference type="Pfam" id="PF00534">
    <property type="entry name" value="Glycos_transf_1"/>
    <property type="match status" value="1"/>
</dbReference>
<dbReference type="GO" id="GO:0016757">
    <property type="term" value="F:glycosyltransferase activity"/>
    <property type="evidence" value="ECO:0007669"/>
    <property type="project" value="UniProtKB-KW"/>
</dbReference>
<keyword evidence="2" id="KW-0808">Transferase</keyword>
<comment type="caution">
    <text evidence="5">The sequence shown here is derived from an EMBL/GenBank/DDBJ whole genome shotgun (WGS) entry which is preliminary data.</text>
</comment>
<dbReference type="InterPro" id="IPR028098">
    <property type="entry name" value="Glyco_trans_4-like_N"/>
</dbReference>